<keyword evidence="2" id="KW-0472">Membrane</keyword>
<accession>A0ABR1LV43</accession>
<feature type="region of interest" description="Disordered" evidence="1">
    <location>
        <begin position="47"/>
        <end position="71"/>
    </location>
</feature>
<feature type="chain" id="PRO_5046146175" evidence="3">
    <location>
        <begin position="24"/>
        <end position="277"/>
    </location>
</feature>
<feature type="transmembrane region" description="Helical" evidence="2">
    <location>
        <begin position="97"/>
        <end position="121"/>
    </location>
</feature>
<organism evidence="4 5">
    <name type="scientific">Phyllosticta citricarpa</name>
    <dbReference type="NCBI Taxonomy" id="55181"/>
    <lineage>
        <taxon>Eukaryota</taxon>
        <taxon>Fungi</taxon>
        <taxon>Dikarya</taxon>
        <taxon>Ascomycota</taxon>
        <taxon>Pezizomycotina</taxon>
        <taxon>Dothideomycetes</taxon>
        <taxon>Dothideomycetes incertae sedis</taxon>
        <taxon>Botryosphaeriales</taxon>
        <taxon>Phyllostictaceae</taxon>
        <taxon>Phyllosticta</taxon>
    </lineage>
</organism>
<feature type="compositionally biased region" description="Low complexity" evidence="1">
    <location>
        <begin position="54"/>
        <end position="71"/>
    </location>
</feature>
<reference evidence="4 5" key="1">
    <citation type="submission" date="2024-04" db="EMBL/GenBank/DDBJ databases">
        <title>Phyllosticta paracitricarpa is synonymous to the EU quarantine fungus P. citricarpa based on phylogenomic analyses.</title>
        <authorList>
            <consortium name="Lawrence Berkeley National Laboratory"/>
            <person name="Van Ingen-Buijs V.A."/>
            <person name="Van Westerhoven A.C."/>
            <person name="Haridas S."/>
            <person name="Skiadas P."/>
            <person name="Martin F."/>
            <person name="Groenewald J.Z."/>
            <person name="Crous P.W."/>
            <person name="Seidl M.F."/>
        </authorList>
    </citation>
    <scope>NUCLEOTIDE SEQUENCE [LARGE SCALE GENOMIC DNA]</scope>
    <source>
        <strain evidence="4 5">CBS 122670</strain>
    </source>
</reference>
<sequence length="277" mass="29373">MLRATRTLLPILVLLSNATTAAALALAQTEGGEEDTSTMVIMTVTAAPAPPPTSTFTSTATPHPGSTTTTTLPAVTSTAAASPTATPPPKQAISGGLLAAIIVMSVFVIGGLFTMALMSCLQLRRARRREREADVAAQDTRAAVKRRRAAAHLVGVGPRVATPVFFASAAAVAAGEKVGEWAPAVENERRWPGASSRLSMRSDGELEKQKKMMMKDGPLWRESVVEVDDSEMDYSEMDVEEAESASRCASRGRIPRALVTMYELNDNVFSSEVARPA</sequence>
<dbReference type="Proteomes" id="UP001365128">
    <property type="component" value="Unassembled WGS sequence"/>
</dbReference>
<evidence type="ECO:0000313" key="5">
    <source>
        <dbReference type="Proteomes" id="UP001365128"/>
    </source>
</evidence>
<evidence type="ECO:0000256" key="3">
    <source>
        <dbReference type="SAM" id="SignalP"/>
    </source>
</evidence>
<evidence type="ECO:0000313" key="4">
    <source>
        <dbReference type="EMBL" id="KAK7539049.1"/>
    </source>
</evidence>
<keyword evidence="2" id="KW-1133">Transmembrane helix</keyword>
<feature type="signal peptide" evidence="3">
    <location>
        <begin position="1"/>
        <end position="23"/>
    </location>
</feature>
<dbReference type="EMBL" id="JBBPDW010000029">
    <property type="protein sequence ID" value="KAK7539049.1"/>
    <property type="molecule type" value="Genomic_DNA"/>
</dbReference>
<evidence type="ECO:0000256" key="1">
    <source>
        <dbReference type="SAM" id="MobiDB-lite"/>
    </source>
</evidence>
<gene>
    <name evidence="4" type="ORF">IWX46DRAFT_642871</name>
</gene>
<keyword evidence="5" id="KW-1185">Reference proteome</keyword>
<protein>
    <submittedName>
        <fullName evidence="4">Uncharacterized protein</fullName>
    </submittedName>
</protein>
<name>A0ABR1LV43_9PEZI</name>
<evidence type="ECO:0000256" key="2">
    <source>
        <dbReference type="SAM" id="Phobius"/>
    </source>
</evidence>
<keyword evidence="3" id="KW-0732">Signal</keyword>
<keyword evidence="2" id="KW-0812">Transmembrane</keyword>
<comment type="caution">
    <text evidence="4">The sequence shown here is derived from an EMBL/GenBank/DDBJ whole genome shotgun (WGS) entry which is preliminary data.</text>
</comment>
<proteinExistence type="predicted"/>